<name>A0ABZ0EIX4_9BURK</name>
<dbReference type="EMBL" id="CP136512">
    <property type="protein sequence ID" value="WOD17188.1"/>
    <property type="molecule type" value="Genomic_DNA"/>
</dbReference>
<protein>
    <submittedName>
        <fullName evidence="1">Uncharacterized protein</fullName>
    </submittedName>
</protein>
<dbReference type="RefSeq" id="WP_317019761.1">
    <property type="nucleotide sequence ID" value="NZ_CP136512.1"/>
</dbReference>
<gene>
    <name evidence="1" type="ORF">RW095_15315</name>
</gene>
<evidence type="ECO:0000313" key="2">
    <source>
        <dbReference type="Proteomes" id="UP001302652"/>
    </source>
</evidence>
<organism evidence="1 2">
    <name type="scientific">Paraburkholderia kirstenboschensis</name>
    <dbReference type="NCBI Taxonomy" id="1245436"/>
    <lineage>
        <taxon>Bacteria</taxon>
        <taxon>Pseudomonadati</taxon>
        <taxon>Pseudomonadota</taxon>
        <taxon>Betaproteobacteria</taxon>
        <taxon>Burkholderiales</taxon>
        <taxon>Burkholderiaceae</taxon>
        <taxon>Paraburkholderia</taxon>
    </lineage>
</organism>
<dbReference type="Gene3D" id="2.180.10.10">
    <property type="entry name" value="RHS repeat-associated core"/>
    <property type="match status" value="1"/>
</dbReference>
<keyword evidence="2" id="KW-1185">Reference proteome</keyword>
<evidence type="ECO:0000313" key="1">
    <source>
        <dbReference type="EMBL" id="WOD17188.1"/>
    </source>
</evidence>
<sequence length="327" mass="35452">MTGYSEFDTSDSTGASGFDATSTGNKLTVGAVYDADNRLKRATVYVNGVKTEDWTYSSDETGNLDIAQGLVTGWILGEFDRDASNRVTRVTGNYREAHFTYDKRGRVSRFTYNEDGIASTGGLKRVLTVDYSYSPDGRVAARAGTVAINGGAAQLVVDGEVDQWIANYEAGADPAGPPPNRSGLSSGLKASAQKTLVPVCPECYVFAKAKFAWKLFYRGLTVTNAGQPIQGDVPELQVAAQEQLPFPVLVPEQGGRSKRSLLYAQLFQSDDSGFDKCAYGKPPNKRCREVHENCQVRCTDTMLPTPAGNYGVNFFRCMNQCKADQGC</sequence>
<accession>A0ABZ0EIX4</accession>
<reference evidence="1 2" key="1">
    <citation type="submission" date="2023-10" db="EMBL/GenBank/DDBJ databases">
        <title>Surface-active antibiotics is a multifunctional adaptation for post-fire microbes.</title>
        <authorList>
            <person name="Liu M.D."/>
            <person name="Du Y."/>
            <person name="Koupaei S.K."/>
            <person name="Kim N.R."/>
            <person name="Zhang W."/>
            <person name="Traxler M.F."/>
        </authorList>
    </citation>
    <scope>NUCLEOTIDE SEQUENCE [LARGE SCALE GENOMIC DNA]</scope>
    <source>
        <strain evidence="1 2">F3</strain>
    </source>
</reference>
<proteinExistence type="predicted"/>
<dbReference type="Proteomes" id="UP001302652">
    <property type="component" value="Chromosome 2"/>
</dbReference>